<dbReference type="InterPro" id="IPR006311">
    <property type="entry name" value="TAT_signal"/>
</dbReference>
<feature type="signal peptide" evidence="2">
    <location>
        <begin position="1"/>
        <end position="21"/>
    </location>
</feature>
<dbReference type="Gene3D" id="3.40.190.10">
    <property type="entry name" value="Periplasmic binding protein-like II"/>
    <property type="match status" value="1"/>
</dbReference>
<dbReference type="PIRSF" id="PIRSF017082">
    <property type="entry name" value="YflP"/>
    <property type="match status" value="1"/>
</dbReference>
<dbReference type="AlphaFoldDB" id="A0A157SUY7"/>
<dbReference type="Pfam" id="PF03401">
    <property type="entry name" value="TctC"/>
    <property type="match status" value="1"/>
</dbReference>
<dbReference type="Gene3D" id="3.40.190.150">
    <property type="entry name" value="Bordetella uptake gene, domain 1"/>
    <property type="match status" value="1"/>
</dbReference>
<dbReference type="EMBL" id="FKIF01000009">
    <property type="protein sequence ID" value="SAI73736.1"/>
    <property type="molecule type" value="Genomic_DNA"/>
</dbReference>
<sequence length="326" mass="34133">MTMLNIARRGLLAAAATAALALPALGWAQYPDKPVKLIVPFAAGGGTDSIARDMARTLSERLKQPVVVENRGGGGGSIGAGMVAHADPDGYTLLFATSTFVTNAAAEVTTQYDVEKSFAPIALIGRGPLLVVTNKDLGANSVDELRKLAASRPGEINFCSAGAGSINHLSGELFKQKAKVDMTHVPYKGSGPATVDLLAGRVQVFFATVPTILGQVKDKRVKLLAVTSKARSRLFPDTPTMAEAGVPGFDISTWWGVLAPAGTPQAVIDTLNTAVNAAAGDELVRRRLTEEGADLYAGKPADFARTLSSEMTLWRGVVKQSGFSLN</sequence>
<accession>A0A157SUY7</accession>
<feature type="chain" id="PRO_5007616563" evidence="2">
    <location>
        <begin position="22"/>
        <end position="326"/>
    </location>
</feature>
<dbReference type="PROSITE" id="PS51318">
    <property type="entry name" value="TAT"/>
    <property type="match status" value="1"/>
</dbReference>
<organism evidence="3 4">
    <name type="scientific">Bordetella ansorpii</name>
    <dbReference type="NCBI Taxonomy" id="288768"/>
    <lineage>
        <taxon>Bacteria</taxon>
        <taxon>Pseudomonadati</taxon>
        <taxon>Pseudomonadota</taxon>
        <taxon>Betaproteobacteria</taxon>
        <taxon>Burkholderiales</taxon>
        <taxon>Alcaligenaceae</taxon>
        <taxon>Bordetella</taxon>
    </lineage>
</organism>
<evidence type="ECO:0000313" key="3">
    <source>
        <dbReference type="EMBL" id="SAI73736.1"/>
    </source>
</evidence>
<evidence type="ECO:0000313" key="4">
    <source>
        <dbReference type="Proteomes" id="UP000076848"/>
    </source>
</evidence>
<evidence type="ECO:0000256" key="2">
    <source>
        <dbReference type="SAM" id="SignalP"/>
    </source>
</evidence>
<dbReference type="PANTHER" id="PTHR42928">
    <property type="entry name" value="TRICARBOXYLATE-BINDING PROTEIN"/>
    <property type="match status" value="1"/>
</dbReference>
<dbReference type="InterPro" id="IPR005064">
    <property type="entry name" value="BUG"/>
</dbReference>
<keyword evidence="4" id="KW-1185">Reference proteome</keyword>
<proteinExistence type="inferred from homology"/>
<dbReference type="InterPro" id="IPR042100">
    <property type="entry name" value="Bug_dom1"/>
</dbReference>
<dbReference type="RefSeq" id="WP_231886081.1">
    <property type="nucleotide sequence ID" value="NZ_FKIF01000009.1"/>
</dbReference>
<dbReference type="SUPFAM" id="SSF53850">
    <property type="entry name" value="Periplasmic binding protein-like II"/>
    <property type="match status" value="1"/>
</dbReference>
<reference evidence="3 4" key="1">
    <citation type="submission" date="2016-04" db="EMBL/GenBank/DDBJ databases">
        <authorList>
            <consortium name="Pathogen Informatics"/>
        </authorList>
    </citation>
    <scope>NUCLEOTIDE SEQUENCE [LARGE SCALE GENOMIC DNA]</scope>
    <source>
        <strain evidence="3 4">H050680373</strain>
    </source>
</reference>
<evidence type="ECO:0000256" key="1">
    <source>
        <dbReference type="ARBA" id="ARBA00006987"/>
    </source>
</evidence>
<dbReference type="STRING" id="288768.SAMEA3906486_04815"/>
<gene>
    <name evidence="3" type="ORF">SAMEA3906486_04815</name>
</gene>
<comment type="similarity">
    <text evidence="1">Belongs to the UPF0065 (bug) family.</text>
</comment>
<dbReference type="Proteomes" id="UP000076848">
    <property type="component" value="Unassembled WGS sequence"/>
</dbReference>
<dbReference type="PANTHER" id="PTHR42928:SF5">
    <property type="entry name" value="BLR1237 PROTEIN"/>
    <property type="match status" value="1"/>
</dbReference>
<protein>
    <submittedName>
        <fullName evidence="3">Putattive exported protein</fullName>
    </submittedName>
</protein>
<keyword evidence="2" id="KW-0732">Signal</keyword>
<dbReference type="CDD" id="cd13578">
    <property type="entry name" value="PBP2_Bug27"/>
    <property type="match status" value="1"/>
</dbReference>
<name>A0A157SUY7_9BORD</name>